<dbReference type="InterPro" id="IPR004657">
    <property type="entry name" value="MenA"/>
</dbReference>
<proteinExistence type="inferred from homology"/>
<dbReference type="Gene3D" id="1.10.357.140">
    <property type="entry name" value="UbiA prenyltransferase"/>
    <property type="match status" value="1"/>
</dbReference>
<comment type="subcellular location">
    <subcellularLocation>
        <location evidence="8">Cell membrane</location>
        <topology evidence="8">Multi-pass membrane protein</topology>
    </subcellularLocation>
    <subcellularLocation>
        <location evidence="1">Membrane</location>
        <topology evidence="1">Multi-pass membrane protein</topology>
    </subcellularLocation>
</comment>
<feature type="region of interest" description="Disordered" evidence="10">
    <location>
        <begin position="1"/>
        <end position="22"/>
    </location>
</feature>
<dbReference type="GO" id="GO:0046428">
    <property type="term" value="F:1,4-dihydroxy-2-naphthoate polyprenyltransferase activity"/>
    <property type="evidence" value="ECO:0007669"/>
    <property type="project" value="UniProtKB-UniRule"/>
</dbReference>
<keyword evidence="3 8" id="KW-1003">Cell membrane</keyword>
<dbReference type="GO" id="GO:0005886">
    <property type="term" value="C:plasma membrane"/>
    <property type="evidence" value="ECO:0007669"/>
    <property type="project" value="UniProtKB-SubCell"/>
</dbReference>
<keyword evidence="5 8" id="KW-0812">Transmembrane</keyword>
<evidence type="ECO:0000256" key="7">
    <source>
        <dbReference type="ARBA" id="ARBA00023136"/>
    </source>
</evidence>
<name>A0A7W6S3F8_9PROT</name>
<comment type="caution">
    <text evidence="8">Lacks conserved residue(s) required for the propagation of feature annotation.</text>
</comment>
<gene>
    <name evidence="8" type="primary">menA</name>
    <name evidence="11" type="ORF">GGD88_003236</name>
</gene>
<keyword evidence="6 8" id="KW-1133">Transmembrane helix</keyword>
<dbReference type="PANTHER" id="PTHR13929:SF0">
    <property type="entry name" value="UBIA PRENYLTRANSFERASE DOMAIN-CONTAINING PROTEIN 1"/>
    <property type="match status" value="1"/>
</dbReference>
<evidence type="ECO:0000256" key="8">
    <source>
        <dbReference type="HAMAP-Rule" id="MF_01937"/>
    </source>
</evidence>
<dbReference type="GO" id="GO:0009234">
    <property type="term" value="P:menaquinone biosynthetic process"/>
    <property type="evidence" value="ECO:0007669"/>
    <property type="project" value="UniProtKB-UniRule"/>
</dbReference>
<dbReference type="Pfam" id="PF01040">
    <property type="entry name" value="UbiA"/>
    <property type="match status" value="1"/>
</dbReference>
<keyword evidence="4 8" id="KW-0808">Transferase</keyword>
<dbReference type="CDD" id="cd13962">
    <property type="entry name" value="PT_UbiA_UBIAD1"/>
    <property type="match status" value="1"/>
</dbReference>
<feature type="transmembrane region" description="Helical" evidence="8">
    <location>
        <begin position="139"/>
        <end position="156"/>
    </location>
</feature>
<evidence type="ECO:0000256" key="6">
    <source>
        <dbReference type="ARBA" id="ARBA00022989"/>
    </source>
</evidence>
<dbReference type="HAMAP" id="MF_01937">
    <property type="entry name" value="MenA_1"/>
    <property type="match status" value="1"/>
</dbReference>
<dbReference type="EC" id="2.5.1.74" evidence="8 9"/>
<dbReference type="UniPathway" id="UPA00079">
    <property type="reaction ID" value="UER00168"/>
</dbReference>
<comment type="similarity">
    <text evidence="8">Belongs to the MenA family. Type 1 subfamily.</text>
</comment>
<evidence type="ECO:0000256" key="9">
    <source>
        <dbReference type="NCBIfam" id="TIGR00751"/>
    </source>
</evidence>
<dbReference type="RefSeq" id="WP_343056398.1">
    <property type="nucleotide sequence ID" value="NZ_JACIGI010000038.1"/>
</dbReference>
<dbReference type="PANTHER" id="PTHR13929">
    <property type="entry name" value="1,4-DIHYDROXY-2-NAPHTHOATE OCTAPRENYLTRANSFERASE"/>
    <property type="match status" value="1"/>
</dbReference>
<dbReference type="NCBIfam" id="TIGR00751">
    <property type="entry name" value="menA"/>
    <property type="match status" value="1"/>
</dbReference>
<reference evidence="11 12" key="1">
    <citation type="submission" date="2020-08" db="EMBL/GenBank/DDBJ databases">
        <title>Genome sequencing of Purple Non-Sulfur Bacteria from various extreme environments.</title>
        <authorList>
            <person name="Mayer M."/>
        </authorList>
    </citation>
    <scope>NUCLEOTIDE SEQUENCE [LARGE SCALE GENOMIC DNA]</scope>
    <source>
        <strain evidence="11 12">JA135</strain>
    </source>
</reference>
<dbReference type="Proteomes" id="UP000555728">
    <property type="component" value="Unassembled WGS sequence"/>
</dbReference>
<comment type="caution">
    <text evidence="11">The sequence shown here is derived from an EMBL/GenBank/DDBJ whole genome shotgun (WGS) entry which is preliminary data.</text>
</comment>
<evidence type="ECO:0000313" key="12">
    <source>
        <dbReference type="Proteomes" id="UP000555728"/>
    </source>
</evidence>
<feature type="compositionally biased region" description="Pro residues" evidence="10">
    <location>
        <begin position="1"/>
        <end position="13"/>
    </location>
</feature>
<evidence type="ECO:0000256" key="3">
    <source>
        <dbReference type="ARBA" id="ARBA00022475"/>
    </source>
</evidence>
<evidence type="ECO:0000313" key="11">
    <source>
        <dbReference type="EMBL" id="MBB4287487.1"/>
    </source>
</evidence>
<dbReference type="AlphaFoldDB" id="A0A7W6S3F8"/>
<feature type="transmembrane region" description="Helical" evidence="8">
    <location>
        <begin position="294"/>
        <end position="315"/>
    </location>
</feature>
<dbReference type="PIRSF" id="PIRSF005355">
    <property type="entry name" value="UBIAD1"/>
    <property type="match status" value="1"/>
</dbReference>
<keyword evidence="7 8" id="KW-0472">Membrane</keyword>
<dbReference type="InterPro" id="IPR026046">
    <property type="entry name" value="UBIAD1"/>
</dbReference>
<organism evidence="11 12">
    <name type="scientific">Roseospira goensis</name>
    <dbReference type="NCBI Taxonomy" id="391922"/>
    <lineage>
        <taxon>Bacteria</taxon>
        <taxon>Pseudomonadati</taxon>
        <taxon>Pseudomonadota</taxon>
        <taxon>Alphaproteobacteria</taxon>
        <taxon>Rhodospirillales</taxon>
        <taxon>Rhodospirillaceae</taxon>
        <taxon>Roseospira</taxon>
    </lineage>
</organism>
<feature type="transmembrane region" description="Helical" evidence="8">
    <location>
        <begin position="239"/>
        <end position="258"/>
    </location>
</feature>
<sequence length="316" mass="32261">MSRPPEPPPPGPHRPAGADGARPSWPVVAWHAIRPRTLPLSVSPVIAGTALAWAETGAARADVAGAAALSALAIQVGTNLHNDAADTLNKTDGRDRLGPVRVSERGWMTPRQVLAAAHAAFGLAVLCGLWLVIVGGWPILVIGVLSVLAGYAYSAGPRPIARGPFGELLVILFFGVVAVGGVVWLHTGTVGPSALLLGLVVGLPAAAVLLVNNTRDRESDARAGRCTLAIRLGRTRATAVYGGLLVAALAGLLALALWDPAVRGVALGLVCAPLAWRAWRAFRDAGDGAAFNACLARTGGLQVALVVTGAVGLVVL</sequence>
<evidence type="ECO:0000256" key="10">
    <source>
        <dbReference type="SAM" id="MobiDB-lite"/>
    </source>
</evidence>
<comment type="function">
    <text evidence="8">Conversion of 1,4-dihydroxy-2-naphthoate (DHNA) to demethylmenaquinone (DMK).</text>
</comment>
<dbReference type="GO" id="GO:0042371">
    <property type="term" value="P:vitamin K biosynthetic process"/>
    <property type="evidence" value="ECO:0007669"/>
    <property type="project" value="TreeGrafter"/>
</dbReference>
<evidence type="ECO:0000256" key="4">
    <source>
        <dbReference type="ARBA" id="ARBA00022679"/>
    </source>
</evidence>
<feature type="transmembrane region" description="Helical" evidence="8">
    <location>
        <begin position="193"/>
        <end position="212"/>
    </location>
</feature>
<keyword evidence="12" id="KW-1185">Reference proteome</keyword>
<comment type="pathway">
    <text evidence="8">Quinol/quinone metabolism; menaquinone biosynthesis; menaquinol from 1,4-dihydroxy-2-naphthoate: step 1/2.</text>
</comment>
<accession>A0A7W6S3F8</accession>
<protein>
    <recommendedName>
        <fullName evidence="8 9">1,4-dihydroxy-2-naphthoate octaprenyltransferase</fullName>
        <shortName evidence="8">DHNA-octaprenyltransferase</shortName>
        <ecNumber evidence="8 9">2.5.1.74</ecNumber>
    </recommendedName>
</protein>
<dbReference type="InterPro" id="IPR044878">
    <property type="entry name" value="UbiA_sf"/>
</dbReference>
<feature type="transmembrane region" description="Helical" evidence="8">
    <location>
        <begin position="168"/>
        <end position="187"/>
    </location>
</feature>
<evidence type="ECO:0000256" key="1">
    <source>
        <dbReference type="ARBA" id="ARBA00004141"/>
    </source>
</evidence>
<evidence type="ECO:0000256" key="2">
    <source>
        <dbReference type="ARBA" id="ARBA00022428"/>
    </source>
</evidence>
<dbReference type="InterPro" id="IPR000537">
    <property type="entry name" value="UbiA_prenyltransferase"/>
</dbReference>
<evidence type="ECO:0000256" key="5">
    <source>
        <dbReference type="ARBA" id="ARBA00022692"/>
    </source>
</evidence>
<keyword evidence="2 8" id="KW-0474">Menaquinone biosynthesis</keyword>
<comment type="catalytic activity">
    <reaction evidence="8">
        <text>an all-trans-polyprenyl diphosphate + 1,4-dihydroxy-2-naphthoate + H(+) = a 2-demethylmenaquinol + CO2 + diphosphate</text>
        <dbReference type="Rhea" id="RHEA:26478"/>
        <dbReference type="Rhea" id="RHEA-COMP:9563"/>
        <dbReference type="Rhea" id="RHEA-COMP:9564"/>
        <dbReference type="ChEBI" id="CHEBI:11173"/>
        <dbReference type="ChEBI" id="CHEBI:15378"/>
        <dbReference type="ChEBI" id="CHEBI:16526"/>
        <dbReference type="ChEBI" id="CHEBI:33019"/>
        <dbReference type="ChEBI" id="CHEBI:55437"/>
        <dbReference type="ChEBI" id="CHEBI:58914"/>
        <dbReference type="EC" id="2.5.1.74"/>
    </reaction>
</comment>
<dbReference type="EMBL" id="JACIGI010000038">
    <property type="protein sequence ID" value="MBB4287487.1"/>
    <property type="molecule type" value="Genomic_DNA"/>
</dbReference>